<dbReference type="GO" id="GO:0006508">
    <property type="term" value="P:proteolysis"/>
    <property type="evidence" value="ECO:0007669"/>
    <property type="project" value="InterPro"/>
</dbReference>
<proteinExistence type="predicted"/>
<reference evidence="1 2" key="1">
    <citation type="submission" date="2012-05" db="EMBL/GenBank/DDBJ databases">
        <authorList>
            <person name="Weinstock G."/>
            <person name="Sodergren E."/>
            <person name="Lobos E.A."/>
            <person name="Fulton L."/>
            <person name="Fulton R."/>
            <person name="Courtney L."/>
            <person name="Fronick C."/>
            <person name="O'Laughlin M."/>
            <person name="Godfrey J."/>
            <person name="Wilson R.M."/>
            <person name="Miner T."/>
            <person name="Farmer C."/>
            <person name="Delehaunty K."/>
            <person name="Cordes M."/>
            <person name="Minx P."/>
            <person name="Tomlinson C."/>
            <person name="Chen J."/>
            <person name="Wollam A."/>
            <person name="Pepin K.H."/>
            <person name="Bhonagiri V."/>
            <person name="Zhang X."/>
            <person name="Suruliraj S."/>
            <person name="Warren W."/>
            <person name="Mitreva M."/>
            <person name="Mardis E.R."/>
            <person name="Wilson R.K."/>
        </authorList>
    </citation>
    <scope>NUCLEOTIDE SEQUENCE [LARGE SCALE GENOMIC DNA]</scope>
    <source>
        <strain evidence="1 2">F0055</strain>
    </source>
</reference>
<dbReference type="HOGENOM" id="CLU_056707_0_0_10"/>
<organism evidence="1 2">
    <name type="scientific">Hoylesella saccharolytica F0055</name>
    <dbReference type="NCBI Taxonomy" id="1127699"/>
    <lineage>
        <taxon>Bacteria</taxon>
        <taxon>Pseudomonadati</taxon>
        <taxon>Bacteroidota</taxon>
        <taxon>Bacteroidia</taxon>
        <taxon>Bacteroidales</taxon>
        <taxon>Prevotellaceae</taxon>
        <taxon>Hoylesella</taxon>
    </lineage>
</organism>
<keyword evidence="2" id="KW-1185">Reference proteome</keyword>
<dbReference type="STRING" id="1127699.HMPREF9151_01840"/>
<dbReference type="InterPro" id="IPR004134">
    <property type="entry name" value="Peptidase_C1B"/>
</dbReference>
<dbReference type="InterPro" id="IPR038765">
    <property type="entry name" value="Papain-like_cys_pep_sf"/>
</dbReference>
<dbReference type="PATRIC" id="fig|1127699.3.peg.1693"/>
<dbReference type="GO" id="GO:0070005">
    <property type="term" value="F:cysteine-type aminopeptidase activity"/>
    <property type="evidence" value="ECO:0007669"/>
    <property type="project" value="InterPro"/>
</dbReference>
<dbReference type="AlphaFoldDB" id="L1N6F3"/>
<sequence>MLKITPVKNQGKSALCWAYAMLATIETEHLMRGDSVHLSADYVTRSMFREQAQRYYLTQGSRKFTQRGMASGLLHLISSYGLLAYDIYREPLVNIPVLERKLAHTCDIAIAQRAGWMSTEQRISHILDQTLGYLPRAQFMFSAQYTPHQFARSVCRENEYKAITSFTHHPFYTSFVLEVPDNIYQDTFLNLPLDSMMSVIERTVRSGHPVCWEGDISEPGFCFEQGVARLKNQPHTITQTLRQQAFETFRTTDDHCMTIVGLAHDSKGNKFFICKNSWGTDNPFNGLMYVSYNYIKLKTIAIWVPTPL</sequence>
<evidence type="ECO:0008006" key="3">
    <source>
        <dbReference type="Google" id="ProtNLM"/>
    </source>
</evidence>
<accession>L1N6F3</accession>
<dbReference type="SUPFAM" id="SSF54001">
    <property type="entry name" value="Cysteine proteinases"/>
    <property type="match status" value="1"/>
</dbReference>
<dbReference type="Proteomes" id="UP000010433">
    <property type="component" value="Unassembled WGS sequence"/>
</dbReference>
<gene>
    <name evidence="1" type="ORF">HMPREF9151_01840</name>
</gene>
<evidence type="ECO:0000313" key="2">
    <source>
        <dbReference type="Proteomes" id="UP000010433"/>
    </source>
</evidence>
<dbReference type="Gene3D" id="3.90.70.10">
    <property type="entry name" value="Cysteine proteinases"/>
    <property type="match status" value="1"/>
</dbReference>
<dbReference type="Pfam" id="PF03051">
    <property type="entry name" value="Peptidase_C1_2"/>
    <property type="match status" value="1"/>
</dbReference>
<name>L1N6F3_9BACT</name>
<evidence type="ECO:0000313" key="1">
    <source>
        <dbReference type="EMBL" id="EKX98925.1"/>
    </source>
</evidence>
<dbReference type="EMBL" id="AMEP01000106">
    <property type="protein sequence ID" value="EKX98925.1"/>
    <property type="molecule type" value="Genomic_DNA"/>
</dbReference>
<comment type="caution">
    <text evidence="1">The sequence shown here is derived from an EMBL/GenBank/DDBJ whole genome shotgun (WGS) entry which is preliminary data.</text>
</comment>
<protein>
    <recommendedName>
        <fullName evidence="3">Peptidase C1-like family protein</fullName>
    </recommendedName>
</protein>